<dbReference type="InterPro" id="IPR036291">
    <property type="entry name" value="NAD(P)-bd_dom_sf"/>
</dbReference>
<proteinExistence type="inferred from homology"/>
<evidence type="ECO:0000256" key="2">
    <source>
        <dbReference type="ARBA" id="ARBA00012948"/>
    </source>
</evidence>
<dbReference type="PANTHER" id="PTHR42879">
    <property type="entry name" value="3-OXOACYL-(ACYL-CARRIER-PROTEIN) REDUCTASE"/>
    <property type="match status" value="1"/>
</dbReference>
<gene>
    <name evidence="5" type="ORF">GBAR_LOCUS693</name>
</gene>
<dbReference type="AlphaFoldDB" id="A0AA35VT88"/>
<dbReference type="GO" id="GO:0004316">
    <property type="term" value="F:3-oxoacyl-[acyl-carrier-protein] reductase (NADPH) activity"/>
    <property type="evidence" value="ECO:0007669"/>
    <property type="project" value="UniProtKB-EC"/>
</dbReference>
<reference evidence="5" key="1">
    <citation type="submission" date="2023-03" db="EMBL/GenBank/DDBJ databases">
        <authorList>
            <person name="Steffen K."/>
            <person name="Cardenas P."/>
        </authorList>
    </citation>
    <scope>NUCLEOTIDE SEQUENCE</scope>
</reference>
<organism evidence="5 6">
    <name type="scientific">Geodia barretti</name>
    <name type="common">Barrett's horny sponge</name>
    <dbReference type="NCBI Taxonomy" id="519541"/>
    <lineage>
        <taxon>Eukaryota</taxon>
        <taxon>Metazoa</taxon>
        <taxon>Porifera</taxon>
        <taxon>Demospongiae</taxon>
        <taxon>Heteroscleromorpha</taxon>
        <taxon>Tetractinellida</taxon>
        <taxon>Astrophorina</taxon>
        <taxon>Geodiidae</taxon>
        <taxon>Geodia</taxon>
    </lineage>
</organism>
<dbReference type="FunFam" id="3.40.50.720:FF:000084">
    <property type="entry name" value="Short-chain dehydrogenase reductase"/>
    <property type="match status" value="1"/>
</dbReference>
<dbReference type="PRINTS" id="PR00080">
    <property type="entry name" value="SDRFAMILY"/>
</dbReference>
<dbReference type="InterPro" id="IPR050259">
    <property type="entry name" value="SDR"/>
</dbReference>
<protein>
    <recommendedName>
        <fullName evidence="2">3-oxoacyl-[acyl-carrier-protein] reductase</fullName>
        <ecNumber evidence="2">1.1.1.100</ecNumber>
    </recommendedName>
</protein>
<dbReference type="Pfam" id="PF00106">
    <property type="entry name" value="adh_short"/>
    <property type="match status" value="1"/>
</dbReference>
<dbReference type="Gene3D" id="3.40.50.720">
    <property type="entry name" value="NAD(P)-binding Rossmann-like Domain"/>
    <property type="match status" value="1"/>
</dbReference>
<evidence type="ECO:0000313" key="6">
    <source>
        <dbReference type="Proteomes" id="UP001174909"/>
    </source>
</evidence>
<dbReference type="PRINTS" id="PR00081">
    <property type="entry name" value="GDHRDH"/>
</dbReference>
<comment type="similarity">
    <text evidence="1 4">Belongs to the short-chain dehydrogenases/reductases (SDR) family.</text>
</comment>
<evidence type="ECO:0000313" key="5">
    <source>
        <dbReference type="EMBL" id="CAI7991309.1"/>
    </source>
</evidence>
<dbReference type="Proteomes" id="UP001174909">
    <property type="component" value="Unassembled WGS sequence"/>
</dbReference>
<evidence type="ECO:0000256" key="4">
    <source>
        <dbReference type="RuleBase" id="RU000363"/>
    </source>
</evidence>
<sequence>MDLTLNGKVAMITGGSRGLGRQCALALGREGCAVAICGRDGEQVEQTVSELTALGINANGSQADVTSSDDADRFLQQTTAALGAPDILVNNVGGRRGSVLFDETSIEQFVEGLEVNLISAVRMTKLALPHMQAQGWGRVINIASIYGREHGGSVDYMTGKAGMIAFSKHLALQLAQTGVLVNCVAPGSIDFPGSTWDRFQQNNTPEVVGEFIDRNLPMGKFGWPEPIGETVAFLASDRAGLITGACINVDGGQSKSLF</sequence>
<dbReference type="InterPro" id="IPR002347">
    <property type="entry name" value="SDR_fam"/>
</dbReference>
<dbReference type="EC" id="1.1.1.100" evidence="2"/>
<evidence type="ECO:0000256" key="3">
    <source>
        <dbReference type="ARBA" id="ARBA00048508"/>
    </source>
</evidence>
<comment type="catalytic activity">
    <reaction evidence="3">
        <text>a (3R)-hydroxyacyl-[ACP] + NADP(+) = a 3-oxoacyl-[ACP] + NADPH + H(+)</text>
        <dbReference type="Rhea" id="RHEA:17397"/>
        <dbReference type="Rhea" id="RHEA-COMP:9916"/>
        <dbReference type="Rhea" id="RHEA-COMP:9945"/>
        <dbReference type="ChEBI" id="CHEBI:15378"/>
        <dbReference type="ChEBI" id="CHEBI:57783"/>
        <dbReference type="ChEBI" id="CHEBI:58349"/>
        <dbReference type="ChEBI" id="CHEBI:78776"/>
        <dbReference type="ChEBI" id="CHEBI:78827"/>
        <dbReference type="EC" id="1.1.1.100"/>
    </reaction>
</comment>
<accession>A0AA35VT88</accession>
<evidence type="ECO:0000256" key="1">
    <source>
        <dbReference type="ARBA" id="ARBA00006484"/>
    </source>
</evidence>
<dbReference type="SUPFAM" id="SSF51735">
    <property type="entry name" value="NAD(P)-binding Rossmann-fold domains"/>
    <property type="match status" value="1"/>
</dbReference>
<name>A0AA35VT88_GEOBA</name>
<keyword evidence="6" id="KW-1185">Reference proteome</keyword>
<comment type="caution">
    <text evidence="5">The sequence shown here is derived from an EMBL/GenBank/DDBJ whole genome shotgun (WGS) entry which is preliminary data.</text>
</comment>
<dbReference type="EMBL" id="CASHTH010000109">
    <property type="protein sequence ID" value="CAI7991309.1"/>
    <property type="molecule type" value="Genomic_DNA"/>
</dbReference>